<gene>
    <name evidence="2" type="ORF">DBV15_01109</name>
</gene>
<comment type="caution">
    <text evidence="2">The sequence shown here is derived from an EMBL/GenBank/DDBJ whole genome shotgun (WGS) entry which is preliminary data.</text>
</comment>
<feature type="region of interest" description="Disordered" evidence="1">
    <location>
        <begin position="167"/>
        <end position="196"/>
    </location>
</feature>
<evidence type="ECO:0000313" key="3">
    <source>
        <dbReference type="Proteomes" id="UP000310200"/>
    </source>
</evidence>
<dbReference type="EMBL" id="QBLH01003951">
    <property type="protein sequence ID" value="TGZ32152.1"/>
    <property type="molecule type" value="Genomic_DNA"/>
</dbReference>
<reference evidence="2 3" key="1">
    <citation type="journal article" date="2019" name="Philos. Trans. R. Soc. Lond., B, Biol. Sci.">
        <title>Ant behaviour and brain gene expression of defending hosts depend on the ecological success of the intruding social parasite.</title>
        <authorList>
            <person name="Kaur R."/>
            <person name="Stoldt M."/>
            <person name="Jongepier E."/>
            <person name="Feldmeyer B."/>
            <person name="Menzel F."/>
            <person name="Bornberg-Bauer E."/>
            <person name="Foitzik S."/>
        </authorList>
    </citation>
    <scope>NUCLEOTIDE SEQUENCE [LARGE SCALE GENOMIC DNA]</scope>
    <source>
        <tissue evidence="2">Whole body</tissue>
    </source>
</reference>
<proteinExistence type="predicted"/>
<evidence type="ECO:0000313" key="2">
    <source>
        <dbReference type="EMBL" id="TGZ32152.1"/>
    </source>
</evidence>
<dbReference type="STRING" id="300112.A0A4S2J9Z0"/>
<dbReference type="Proteomes" id="UP000310200">
    <property type="component" value="Unassembled WGS sequence"/>
</dbReference>
<keyword evidence="3" id="KW-1185">Reference proteome</keyword>
<accession>A0A4S2J9Z0</accession>
<organism evidence="2 3">
    <name type="scientific">Temnothorax longispinosus</name>
    <dbReference type="NCBI Taxonomy" id="300112"/>
    <lineage>
        <taxon>Eukaryota</taxon>
        <taxon>Metazoa</taxon>
        <taxon>Ecdysozoa</taxon>
        <taxon>Arthropoda</taxon>
        <taxon>Hexapoda</taxon>
        <taxon>Insecta</taxon>
        <taxon>Pterygota</taxon>
        <taxon>Neoptera</taxon>
        <taxon>Endopterygota</taxon>
        <taxon>Hymenoptera</taxon>
        <taxon>Apocrita</taxon>
        <taxon>Aculeata</taxon>
        <taxon>Formicoidea</taxon>
        <taxon>Formicidae</taxon>
        <taxon>Myrmicinae</taxon>
        <taxon>Temnothorax</taxon>
    </lineage>
</organism>
<protein>
    <submittedName>
        <fullName evidence="2">Uncharacterized protein</fullName>
    </submittedName>
</protein>
<dbReference type="AlphaFoldDB" id="A0A4S2J9Z0"/>
<name>A0A4S2J9Z0_9HYME</name>
<evidence type="ECO:0000256" key="1">
    <source>
        <dbReference type="SAM" id="MobiDB-lite"/>
    </source>
</evidence>
<sequence length="254" mass="28201">MTFDILIEQGANDREEAALQLALRALVNGGVTNPPDAYSPRELLDGITHAYLPLERDSHQNETLLDMHIASTPTHRRATLYARHASVFMRRAILTRCFSATVFGGAFYFSRASNRVDTPGVISRRTRSDTSRFTPKAEALGRENPTLPRRTERRECVESICHGAGHVDTNRQEGPGKKYSHFPRSGERRQGLAMGSGREMEIGARAQVKAPRRLGQRVRIGTGLNQRGPRNVIIARLTNCPMATYGATRHALAT</sequence>